<feature type="signal peptide" evidence="2">
    <location>
        <begin position="1"/>
        <end position="27"/>
    </location>
</feature>
<feature type="region of interest" description="Disordered" evidence="1">
    <location>
        <begin position="36"/>
        <end position="142"/>
    </location>
</feature>
<evidence type="ECO:0000313" key="5">
    <source>
        <dbReference type="Proteomes" id="UP000292818"/>
    </source>
</evidence>
<feature type="chain" id="PRO_5039078313" evidence="2">
    <location>
        <begin position="28"/>
        <end position="425"/>
    </location>
</feature>
<feature type="domain" description="Rib" evidence="3">
    <location>
        <begin position="151"/>
        <end position="221"/>
    </location>
</feature>
<dbReference type="InterPro" id="IPR059115">
    <property type="entry name" value="Rib"/>
</dbReference>
<organism evidence="4 5">
    <name type="scientific">Lactobacillus delbrueckii</name>
    <dbReference type="NCBI Taxonomy" id="1584"/>
    <lineage>
        <taxon>Bacteria</taxon>
        <taxon>Bacillati</taxon>
        <taxon>Bacillota</taxon>
        <taxon>Bacilli</taxon>
        <taxon>Lactobacillales</taxon>
        <taxon>Lactobacillaceae</taxon>
        <taxon>Lactobacillus</taxon>
    </lineage>
</organism>
<accession>A0A4Q7DSM9</accession>
<reference evidence="4 5" key="1">
    <citation type="submission" date="2019-01" db="EMBL/GenBank/DDBJ databases">
        <title>Colonization of the human gut by bovine bacteria present in Parmesan cheese.</title>
        <authorList>
            <person name="Lugli G.A."/>
            <person name="Milani C."/>
        </authorList>
    </citation>
    <scope>NUCLEOTIDE SEQUENCE [LARGE SCALE GENOMIC DNA]</scope>
    <source>
        <strain evidence="4 5">LDELB18P1</strain>
    </source>
</reference>
<evidence type="ECO:0000256" key="2">
    <source>
        <dbReference type="SAM" id="SignalP"/>
    </source>
</evidence>
<proteinExistence type="predicted"/>
<dbReference type="RefSeq" id="WP_165380486.1">
    <property type="nucleotide sequence ID" value="NZ_SETJ01000079.1"/>
</dbReference>
<sequence>MRNKLKAISKVSVALALLGAAVPAVEAAPTAMAAKKATKKAKKSTKKTVKKSTKKAKKAKKTTKKKATKKVAKKTAAKKPAKKSVKKTTKKSVKKAVKKPVAKKPAKKSVKKTTKKSVKKAVKKPVVKKPAKKVVKKTTTKKPAKKIGTMADKYQPKVKSGTVNVDWGAYLDGPEDLITNRSSLPSDVDFVYLDPVNTEKGGTYKTRIQAKYEDGSMEVVGTVTFVVPMMDADKYQPTVRDVTLNYNGSLNLRNDIITNAPGYFPNDPALPQFEDDNDSTHFDLDYDSDLYSDSDFHGSDKPGTYNAQIKVEYPDGSYDKTNKFKITVLPSDADKAKVSLKSSYFTVSSKETLEHKTVYGDLTLNDPTRFLNIGSALPEGTVIHFGDDLDSGDTPEPGKQYRDYLTVDFPDGTSYTTDYFTVDVK</sequence>
<name>A0A4Q7DSM9_9LACO</name>
<dbReference type="Pfam" id="PF08428">
    <property type="entry name" value="Rib"/>
    <property type="match status" value="2"/>
</dbReference>
<dbReference type="EMBL" id="SETJ01000079">
    <property type="protein sequence ID" value="RZM15624.1"/>
    <property type="molecule type" value="Genomic_DNA"/>
</dbReference>
<dbReference type="AlphaFoldDB" id="A0A4Q7DSM9"/>
<protein>
    <submittedName>
        <fullName evidence="4">Rib alpha-like repeat protein</fullName>
    </submittedName>
</protein>
<comment type="caution">
    <text evidence="4">The sequence shown here is derived from an EMBL/GenBank/DDBJ whole genome shotgun (WGS) entry which is preliminary data.</text>
</comment>
<feature type="domain" description="Rib" evidence="3">
    <location>
        <begin position="231"/>
        <end position="322"/>
    </location>
</feature>
<evidence type="ECO:0000313" key="4">
    <source>
        <dbReference type="EMBL" id="RZM15624.1"/>
    </source>
</evidence>
<gene>
    <name evidence="4" type="ORF">LDELB18P1_1727</name>
</gene>
<dbReference type="Proteomes" id="UP000292818">
    <property type="component" value="Unassembled WGS sequence"/>
</dbReference>
<evidence type="ECO:0000259" key="3">
    <source>
        <dbReference type="Pfam" id="PF08428"/>
    </source>
</evidence>
<evidence type="ECO:0000256" key="1">
    <source>
        <dbReference type="SAM" id="MobiDB-lite"/>
    </source>
</evidence>
<keyword evidence="2" id="KW-0732">Signal</keyword>